<dbReference type="InterPro" id="IPR036388">
    <property type="entry name" value="WH-like_DNA-bd_sf"/>
</dbReference>
<reference evidence="6" key="1">
    <citation type="submission" date="2015-05" db="EMBL/GenBank/DDBJ databases">
        <authorList>
            <person name="Wang D.B."/>
            <person name="Wang M."/>
        </authorList>
    </citation>
    <scope>NUCLEOTIDE SEQUENCE [LARGE SCALE GENOMIC DNA]</scope>
    <source>
        <strain evidence="6">L1-83</strain>
    </source>
</reference>
<dbReference type="Proteomes" id="UP000286271">
    <property type="component" value="Unassembled WGS sequence"/>
</dbReference>
<keyword evidence="3" id="KW-0238">DNA-binding</keyword>
<dbReference type="FunFam" id="1.10.10.10:FF:000001">
    <property type="entry name" value="LysR family transcriptional regulator"/>
    <property type="match status" value="1"/>
</dbReference>
<dbReference type="Gene3D" id="1.10.10.10">
    <property type="entry name" value="Winged helix-like DNA-binding domain superfamily/Winged helix DNA-binding domain"/>
    <property type="match status" value="1"/>
</dbReference>
<dbReference type="SUPFAM" id="SSF53850">
    <property type="entry name" value="Periplasmic binding protein-like II"/>
    <property type="match status" value="1"/>
</dbReference>
<reference evidence="7 9" key="3">
    <citation type="submission" date="2018-08" db="EMBL/GenBank/DDBJ databases">
        <title>A genome reference for cultivated species of the human gut microbiota.</title>
        <authorList>
            <person name="Zou Y."/>
            <person name="Xue W."/>
            <person name="Luo G."/>
        </authorList>
    </citation>
    <scope>NUCLEOTIDE SEQUENCE [LARGE SCALE GENOMIC DNA]</scope>
    <source>
        <strain evidence="7 9">AM27-11</strain>
    </source>
</reference>
<evidence type="ECO:0000313" key="9">
    <source>
        <dbReference type="Proteomes" id="UP000286271"/>
    </source>
</evidence>
<evidence type="ECO:0000256" key="3">
    <source>
        <dbReference type="ARBA" id="ARBA00023125"/>
    </source>
</evidence>
<dbReference type="GO" id="GO:0005829">
    <property type="term" value="C:cytosol"/>
    <property type="evidence" value="ECO:0007669"/>
    <property type="project" value="TreeGrafter"/>
</dbReference>
<dbReference type="EMBL" id="CVRS01000067">
    <property type="protein sequence ID" value="CRL37035.1"/>
    <property type="molecule type" value="Genomic_DNA"/>
</dbReference>
<evidence type="ECO:0000313" key="7">
    <source>
        <dbReference type="EMBL" id="RHE90913.1"/>
    </source>
</evidence>
<reference evidence="8" key="2">
    <citation type="submission" date="2015-05" db="EMBL/GenBank/DDBJ databases">
        <authorList>
            <consortium name="Pathogen Informatics"/>
        </authorList>
    </citation>
    <scope>NUCLEOTIDE SEQUENCE [LARGE SCALE GENOMIC DNA]</scope>
    <source>
        <strain evidence="8">L1-83</strain>
    </source>
</reference>
<dbReference type="InterPro" id="IPR000847">
    <property type="entry name" value="LysR_HTH_N"/>
</dbReference>
<dbReference type="AlphaFoldDB" id="A0A0M6WJK0"/>
<dbReference type="Proteomes" id="UP000049828">
    <property type="component" value="Unassembled WGS sequence"/>
</dbReference>
<dbReference type="PRINTS" id="PR00039">
    <property type="entry name" value="HTHLYSR"/>
</dbReference>
<protein>
    <submittedName>
        <fullName evidence="6 7">Transcriptional regulator</fullName>
    </submittedName>
</protein>
<sequence>MNTEYLKEFVVLAETKNFWEASDRLYMNQSTLSKHIKSLENELGVDLFLRTTRRVELTNYGQTFLPYAKSITHFEFEGISAIRRLQNIENGLLTIGTFPSMPQYHITQLLSQFQTSHPDATIRITEDDPVNLLHYLENESCEIVFQREDKATFEKNFLSDTRITRIPYQKDRLVVLMPNHHPLAHSDSLTLQQLKNERFCFIKEGSLMYQIAMNACQNANFVPNIVFTSHRIDSILDMVTNQNCIALLMDAHLKLPENGPRQTGEPWHIVPVTPIISSQISICYRNDKLLSKNAQLFIKLCNDNLFS</sequence>
<dbReference type="RefSeq" id="WP_055039504.1">
    <property type="nucleotide sequence ID" value="NZ_CAKZTK010000031.1"/>
</dbReference>
<proteinExistence type="inferred from homology"/>
<keyword evidence="2" id="KW-0805">Transcription regulation</keyword>
<evidence type="ECO:0000256" key="4">
    <source>
        <dbReference type="ARBA" id="ARBA00023163"/>
    </source>
</evidence>
<dbReference type="InterPro" id="IPR050950">
    <property type="entry name" value="HTH-type_LysR_regulators"/>
</dbReference>
<dbReference type="InterPro" id="IPR005119">
    <property type="entry name" value="LysR_subst-bd"/>
</dbReference>
<dbReference type="InterPro" id="IPR036390">
    <property type="entry name" value="WH_DNA-bd_sf"/>
</dbReference>
<comment type="similarity">
    <text evidence="1">Belongs to the LysR transcriptional regulatory family.</text>
</comment>
<dbReference type="PANTHER" id="PTHR30419">
    <property type="entry name" value="HTH-TYPE TRANSCRIPTIONAL REGULATOR YBHD"/>
    <property type="match status" value="1"/>
</dbReference>
<dbReference type="SUPFAM" id="SSF46785">
    <property type="entry name" value="Winged helix' DNA-binding domain"/>
    <property type="match status" value="1"/>
</dbReference>
<keyword evidence="8" id="KW-1185">Reference proteome</keyword>
<organism evidence="6 8">
    <name type="scientific">Roseburia inulinivorans</name>
    <dbReference type="NCBI Taxonomy" id="360807"/>
    <lineage>
        <taxon>Bacteria</taxon>
        <taxon>Bacillati</taxon>
        <taxon>Bacillota</taxon>
        <taxon>Clostridia</taxon>
        <taxon>Lachnospirales</taxon>
        <taxon>Lachnospiraceae</taxon>
        <taxon>Roseburia</taxon>
    </lineage>
</organism>
<gene>
    <name evidence="7" type="ORF">DW707_17065</name>
    <name evidence="6" type="ORF">RIL183_02811</name>
</gene>
<feature type="domain" description="HTH lysR-type" evidence="5">
    <location>
        <begin position="1"/>
        <end position="58"/>
    </location>
</feature>
<dbReference type="CDD" id="cd05466">
    <property type="entry name" value="PBP2_LTTR_substrate"/>
    <property type="match status" value="1"/>
</dbReference>
<keyword evidence="4" id="KW-0804">Transcription</keyword>
<accession>A0A0M6WJK0</accession>
<dbReference type="Pfam" id="PF00126">
    <property type="entry name" value="HTH_1"/>
    <property type="match status" value="1"/>
</dbReference>
<dbReference type="Gene3D" id="3.40.190.290">
    <property type="match status" value="1"/>
</dbReference>
<dbReference type="PANTHER" id="PTHR30419:SF28">
    <property type="entry name" value="HTH-TYPE TRANSCRIPTIONAL REGULATOR BSDA"/>
    <property type="match status" value="1"/>
</dbReference>
<evidence type="ECO:0000313" key="6">
    <source>
        <dbReference type="EMBL" id="CRL37035.1"/>
    </source>
</evidence>
<dbReference type="GO" id="GO:0003700">
    <property type="term" value="F:DNA-binding transcription factor activity"/>
    <property type="evidence" value="ECO:0007669"/>
    <property type="project" value="InterPro"/>
</dbReference>
<evidence type="ECO:0000259" key="5">
    <source>
        <dbReference type="PROSITE" id="PS50931"/>
    </source>
</evidence>
<evidence type="ECO:0000256" key="1">
    <source>
        <dbReference type="ARBA" id="ARBA00009437"/>
    </source>
</evidence>
<dbReference type="EMBL" id="QSKW01000045">
    <property type="protein sequence ID" value="RHE90913.1"/>
    <property type="molecule type" value="Genomic_DNA"/>
</dbReference>
<evidence type="ECO:0000256" key="2">
    <source>
        <dbReference type="ARBA" id="ARBA00023015"/>
    </source>
</evidence>
<name>A0A0M6WJK0_9FIRM</name>
<dbReference type="GO" id="GO:0003677">
    <property type="term" value="F:DNA binding"/>
    <property type="evidence" value="ECO:0007669"/>
    <property type="project" value="UniProtKB-KW"/>
</dbReference>
<dbReference type="Pfam" id="PF03466">
    <property type="entry name" value="LysR_substrate"/>
    <property type="match status" value="1"/>
</dbReference>
<dbReference type="PROSITE" id="PS50931">
    <property type="entry name" value="HTH_LYSR"/>
    <property type="match status" value="1"/>
</dbReference>
<dbReference type="OrthoDB" id="1652954at2"/>
<evidence type="ECO:0000313" key="8">
    <source>
        <dbReference type="Proteomes" id="UP000049828"/>
    </source>
</evidence>